<reference evidence="2" key="3">
    <citation type="submission" date="2021-09" db="EMBL/GenBank/DDBJ databases">
        <authorList>
            <person name="Gilroy R."/>
        </authorList>
    </citation>
    <scope>NUCLEOTIDE SEQUENCE</scope>
    <source>
        <strain evidence="2">CHK175-13533</strain>
    </source>
</reference>
<gene>
    <name evidence="3" type="ORF">GGR41_001296</name>
    <name evidence="2" type="ORF">K8U84_03690</name>
</gene>
<feature type="domain" description="ChrR-like cupin" evidence="1">
    <location>
        <begin position="37"/>
        <end position="123"/>
    </location>
</feature>
<dbReference type="SUPFAM" id="SSF51182">
    <property type="entry name" value="RmlC-like cupins"/>
    <property type="match status" value="1"/>
</dbReference>
<comment type="caution">
    <text evidence="2">The sequence shown here is derived from an EMBL/GenBank/DDBJ whole genome shotgun (WGS) entry which is preliminary data.</text>
</comment>
<keyword evidence="3" id="KW-0560">Oxidoreductase</keyword>
<keyword evidence="2" id="KW-0223">Dioxygenase</keyword>
<reference evidence="2" key="2">
    <citation type="journal article" date="2021" name="PeerJ">
        <title>Extensive microbial diversity within the chicken gut microbiome revealed by metagenomics and culture.</title>
        <authorList>
            <person name="Gilroy R."/>
            <person name="Ravi A."/>
            <person name="Getino M."/>
            <person name="Pursley I."/>
            <person name="Horton D.L."/>
            <person name="Alikhan N.F."/>
            <person name="Baker D."/>
            <person name="Gharbi K."/>
            <person name="Hall N."/>
            <person name="Watson M."/>
            <person name="Adriaenssens E.M."/>
            <person name="Foster-Nyarko E."/>
            <person name="Jarju S."/>
            <person name="Secka A."/>
            <person name="Antonio M."/>
            <person name="Oren A."/>
            <person name="Chaudhuri R.R."/>
            <person name="La Ragione R."/>
            <person name="Hildebrand F."/>
            <person name="Pallen M.J."/>
        </authorList>
    </citation>
    <scope>NUCLEOTIDE SEQUENCE</scope>
    <source>
        <strain evidence="2">CHK175-13533</strain>
    </source>
</reference>
<dbReference type="RefSeq" id="WP_167661131.1">
    <property type="nucleotide sequence ID" value="NZ_BMCQ01000001.1"/>
</dbReference>
<protein>
    <submittedName>
        <fullName evidence="2 3">2,4'-dihydroxyacetophenone dioxygenase</fullName>
        <ecNumber evidence="3">1.13.11.41</ecNumber>
    </submittedName>
</protein>
<dbReference type="EMBL" id="DYTQ01000046">
    <property type="protein sequence ID" value="HJH23637.1"/>
    <property type="molecule type" value="Genomic_DNA"/>
</dbReference>
<dbReference type="CDD" id="cd20302">
    <property type="entry name" value="cupin_DAD"/>
    <property type="match status" value="1"/>
</dbReference>
<dbReference type="InterPro" id="IPR014710">
    <property type="entry name" value="RmlC-like_jellyroll"/>
</dbReference>
<dbReference type="Proteomes" id="UP000783934">
    <property type="component" value="Unassembled WGS sequence"/>
</dbReference>
<evidence type="ECO:0000313" key="5">
    <source>
        <dbReference type="Proteomes" id="UP000783934"/>
    </source>
</evidence>
<sequence>MTTSGNEFWRNIAPIENVFKPDALPEVYIANAPTDDASLYVPFTDTVSSRPLWISPNENRWCDILMATGPGLVNRHYHPHEVFAYTISGKWGYLEHDWIATAGDFVYETPGEGHTLVAYEHEDPMKVFFNVKGPLIWLDEKGESCGYFDVHDYIALCRAHYEKIGLGADYVDTLFR</sequence>
<dbReference type="AlphaFoldDB" id="A0A9D2VFA9"/>
<dbReference type="GO" id="GO:0047073">
    <property type="term" value="F:2,4'-dihydroxyacetophenone dioxygenase activity"/>
    <property type="evidence" value="ECO:0007669"/>
    <property type="project" value="UniProtKB-EC"/>
</dbReference>
<dbReference type="Pfam" id="PF12973">
    <property type="entry name" value="Cupin_7"/>
    <property type="match status" value="1"/>
</dbReference>
<dbReference type="EMBL" id="JAATIZ010000002">
    <property type="protein sequence ID" value="NJB65067.1"/>
    <property type="molecule type" value="Genomic_DNA"/>
</dbReference>
<keyword evidence="5" id="KW-1185">Reference proteome</keyword>
<dbReference type="InterPro" id="IPR025979">
    <property type="entry name" value="ChrR-like_cupin_dom"/>
</dbReference>
<organism evidence="2 4">
    <name type="scientific">Paenalcaligenes hominis</name>
    <dbReference type="NCBI Taxonomy" id="643674"/>
    <lineage>
        <taxon>Bacteria</taxon>
        <taxon>Pseudomonadati</taxon>
        <taxon>Pseudomonadota</taxon>
        <taxon>Betaproteobacteria</taxon>
        <taxon>Burkholderiales</taxon>
        <taxon>Alcaligenaceae</taxon>
        <taxon>Paenalcaligenes</taxon>
    </lineage>
</organism>
<reference evidence="3 5" key="1">
    <citation type="submission" date="2020-03" db="EMBL/GenBank/DDBJ databases">
        <title>Genomic Encyclopedia of Type Strains, Phase IV (KMG-IV): sequencing the most valuable type-strain genomes for metagenomic binning, comparative biology and taxonomic classification.</title>
        <authorList>
            <person name="Goeker M."/>
        </authorList>
    </citation>
    <scope>NUCLEOTIDE SEQUENCE [LARGE SCALE GENOMIC DNA]</scope>
    <source>
        <strain evidence="3 5">DSM 26613</strain>
    </source>
</reference>
<dbReference type="InterPro" id="IPR011051">
    <property type="entry name" value="RmlC_Cupin_sf"/>
</dbReference>
<dbReference type="Gene3D" id="2.60.120.10">
    <property type="entry name" value="Jelly Rolls"/>
    <property type="match status" value="1"/>
</dbReference>
<dbReference type="Proteomes" id="UP000700248">
    <property type="component" value="Unassembled WGS sequence"/>
</dbReference>
<accession>A0A9D2VFA9</accession>
<evidence type="ECO:0000313" key="2">
    <source>
        <dbReference type="EMBL" id="HJH23637.1"/>
    </source>
</evidence>
<proteinExistence type="predicted"/>
<dbReference type="EC" id="1.13.11.41" evidence="3"/>
<name>A0A9D2VFA9_9BURK</name>
<evidence type="ECO:0000313" key="3">
    <source>
        <dbReference type="EMBL" id="NJB65067.1"/>
    </source>
</evidence>
<evidence type="ECO:0000259" key="1">
    <source>
        <dbReference type="Pfam" id="PF12973"/>
    </source>
</evidence>
<evidence type="ECO:0000313" key="4">
    <source>
        <dbReference type="Proteomes" id="UP000700248"/>
    </source>
</evidence>